<evidence type="ECO:0000256" key="7">
    <source>
        <dbReference type="ARBA" id="ARBA00024033"/>
    </source>
</evidence>
<keyword evidence="10" id="KW-1185">Reference proteome</keyword>
<protein>
    <submittedName>
        <fullName evidence="9">DUF2029 domain-containing protein</fullName>
    </submittedName>
</protein>
<feature type="transmembrane region" description="Helical" evidence="8">
    <location>
        <begin position="117"/>
        <end position="135"/>
    </location>
</feature>
<reference evidence="9 10" key="1">
    <citation type="submission" date="2019-06" db="EMBL/GenBank/DDBJ databases">
        <title>Draft genome of C. phoceense Strain 272.</title>
        <authorList>
            <person name="Pacheco L.G.C."/>
            <person name="Barberis C.M."/>
            <person name="Almuzara M.N."/>
            <person name="Traglia G.M."/>
            <person name="Santos C.S."/>
            <person name="Rocha D.J.P.G."/>
            <person name="Aguiar E.R.G.R."/>
            <person name="Vay C.A."/>
        </authorList>
    </citation>
    <scope>NUCLEOTIDE SEQUENCE [LARGE SCALE GENOMIC DNA]</scope>
    <source>
        <strain evidence="9 10">272</strain>
    </source>
</reference>
<keyword evidence="3" id="KW-0808">Transferase</keyword>
<gene>
    <name evidence="9" type="ORF">EJK80_09325</name>
</gene>
<feature type="transmembrane region" description="Helical" evidence="8">
    <location>
        <begin position="251"/>
        <end position="277"/>
    </location>
</feature>
<evidence type="ECO:0000256" key="3">
    <source>
        <dbReference type="ARBA" id="ARBA00022679"/>
    </source>
</evidence>
<keyword evidence="4 8" id="KW-0812">Transmembrane</keyword>
<evidence type="ECO:0000256" key="2">
    <source>
        <dbReference type="ARBA" id="ARBA00022475"/>
    </source>
</evidence>
<feature type="transmembrane region" description="Helical" evidence="8">
    <location>
        <begin position="89"/>
        <end position="110"/>
    </location>
</feature>
<keyword evidence="6 8" id="KW-0472">Membrane</keyword>
<evidence type="ECO:0000313" key="10">
    <source>
        <dbReference type="Proteomes" id="UP000318080"/>
    </source>
</evidence>
<comment type="similarity">
    <text evidence="7">Belongs to the glycosyltransferase 87 family.</text>
</comment>
<feature type="transmembrane region" description="Helical" evidence="8">
    <location>
        <begin position="7"/>
        <end position="26"/>
    </location>
</feature>
<proteinExistence type="inferred from homology"/>
<evidence type="ECO:0000256" key="5">
    <source>
        <dbReference type="ARBA" id="ARBA00022989"/>
    </source>
</evidence>
<comment type="caution">
    <text evidence="9">The sequence shown here is derived from an EMBL/GenBank/DDBJ whole genome shotgun (WGS) entry which is preliminary data.</text>
</comment>
<dbReference type="GO" id="GO:0016758">
    <property type="term" value="F:hexosyltransferase activity"/>
    <property type="evidence" value="ECO:0007669"/>
    <property type="project" value="InterPro"/>
</dbReference>
<feature type="transmembrane region" description="Helical" evidence="8">
    <location>
        <begin position="375"/>
        <end position="395"/>
    </location>
</feature>
<dbReference type="AlphaFoldDB" id="A0A540R5Q5"/>
<comment type="subcellular location">
    <subcellularLocation>
        <location evidence="1">Cell membrane</location>
        <topology evidence="1">Multi-pass membrane protein</topology>
    </subcellularLocation>
</comment>
<dbReference type="InterPro" id="IPR018584">
    <property type="entry name" value="GT87"/>
</dbReference>
<dbReference type="EMBL" id="VHIR01000013">
    <property type="protein sequence ID" value="TQE43063.1"/>
    <property type="molecule type" value="Genomic_DNA"/>
</dbReference>
<evidence type="ECO:0000256" key="8">
    <source>
        <dbReference type="SAM" id="Phobius"/>
    </source>
</evidence>
<feature type="transmembrane region" description="Helical" evidence="8">
    <location>
        <begin position="284"/>
        <end position="302"/>
    </location>
</feature>
<evidence type="ECO:0000256" key="6">
    <source>
        <dbReference type="ARBA" id="ARBA00023136"/>
    </source>
</evidence>
<dbReference type="Proteomes" id="UP000318080">
    <property type="component" value="Unassembled WGS sequence"/>
</dbReference>
<dbReference type="RefSeq" id="WP_141629093.1">
    <property type="nucleotide sequence ID" value="NZ_VHIR01000013.1"/>
</dbReference>
<evidence type="ECO:0000256" key="1">
    <source>
        <dbReference type="ARBA" id="ARBA00004651"/>
    </source>
</evidence>
<evidence type="ECO:0000313" key="9">
    <source>
        <dbReference type="EMBL" id="TQE43063.1"/>
    </source>
</evidence>
<feature type="transmembrane region" description="Helical" evidence="8">
    <location>
        <begin position="194"/>
        <end position="215"/>
    </location>
</feature>
<evidence type="ECO:0000256" key="4">
    <source>
        <dbReference type="ARBA" id="ARBA00022692"/>
    </source>
</evidence>
<keyword evidence="2" id="KW-1003">Cell membrane</keyword>
<accession>A0A540R5Q5</accession>
<keyword evidence="5 8" id="KW-1133">Transmembrane helix</keyword>
<dbReference type="Pfam" id="PF09594">
    <property type="entry name" value="GT87"/>
    <property type="match status" value="1"/>
</dbReference>
<dbReference type="GO" id="GO:0005886">
    <property type="term" value="C:plasma membrane"/>
    <property type="evidence" value="ECO:0007669"/>
    <property type="project" value="UniProtKB-SubCell"/>
</dbReference>
<feature type="transmembrane region" description="Helical" evidence="8">
    <location>
        <begin position="331"/>
        <end position="355"/>
    </location>
</feature>
<organism evidence="9 10">
    <name type="scientific">Corynebacterium phoceense</name>
    <dbReference type="NCBI Taxonomy" id="1686286"/>
    <lineage>
        <taxon>Bacteria</taxon>
        <taxon>Bacillati</taxon>
        <taxon>Actinomycetota</taxon>
        <taxon>Actinomycetes</taxon>
        <taxon>Mycobacteriales</taxon>
        <taxon>Corynebacteriaceae</taxon>
        <taxon>Corynebacterium</taxon>
    </lineage>
</organism>
<name>A0A540R5Q5_9CORY</name>
<feature type="transmembrane region" description="Helical" evidence="8">
    <location>
        <begin position="308"/>
        <end position="324"/>
    </location>
</feature>
<dbReference type="STRING" id="1686286.GCA_900092335_00153"/>
<sequence>MKKINGLPTLAVGLTVLVAFMLYRVFTYEGNTPLVWRVPIDLDIYALAGKDLRDGGLLYDAAYIGKLPFTYPPFAGVLFKWLSLLNDNWLIGVWQIGTGVALFAVILLVLNNRSYKLTPLTVYVAFLLTLGTTAIEPVMGTLFFGQINVFLMLLCALDLLPRRWRLPGVGIGLAAGIKLTPAYMGLVLLFQRRWWAVVGCLATFIATVLVGYWIVPDANDFWTNAVFNSSRIGDHVNPGAMGLRSVLERHFGLAGGVGWLLAVFVTFCLTLAANLVATRRGNQALVFAFTGVSSCMVSPFAWFHHFVWVVPLAVVILLGANQWLGERLPGWAAALGSMVAMCVCVMPWISAAFWFDASYHNLDDWTSPQPLMSLLFPFAGGVYMFFYAVSGFWTLRRGGRHARV</sequence>